<feature type="transmembrane region" description="Helical" evidence="1">
    <location>
        <begin position="155"/>
        <end position="177"/>
    </location>
</feature>
<dbReference type="Proteomes" id="UP001274321">
    <property type="component" value="Unassembled WGS sequence"/>
</dbReference>
<dbReference type="InterPro" id="IPR004513">
    <property type="entry name" value="FtsX"/>
</dbReference>
<dbReference type="RefSeq" id="WP_319844899.1">
    <property type="nucleotide sequence ID" value="NZ_JAXAFJ010000007.1"/>
</dbReference>
<proteinExistence type="predicted"/>
<reference evidence="2 3" key="1">
    <citation type="submission" date="2023-11" db="EMBL/GenBank/DDBJ databases">
        <authorList>
            <person name="Bao R."/>
        </authorList>
    </citation>
    <scope>NUCLEOTIDE SEQUENCE [LARGE SCALE GENOMIC DNA]</scope>
    <source>
        <strain evidence="2 3">PJ23</strain>
    </source>
</reference>
<organism evidence="2 3">
    <name type="scientific">Terrihabitans rhizophilus</name>
    <dbReference type="NCBI Taxonomy" id="3092662"/>
    <lineage>
        <taxon>Bacteria</taxon>
        <taxon>Pseudomonadati</taxon>
        <taxon>Pseudomonadota</taxon>
        <taxon>Alphaproteobacteria</taxon>
        <taxon>Hyphomicrobiales</taxon>
        <taxon>Terrihabitans</taxon>
    </lineage>
</organism>
<accession>A0ABU4RRG7</accession>
<protein>
    <submittedName>
        <fullName evidence="2">ABC transporter permease</fullName>
    </submittedName>
</protein>
<dbReference type="PANTHER" id="PTHR47755:SF1">
    <property type="entry name" value="CELL DIVISION PROTEIN FTSX"/>
    <property type="match status" value="1"/>
</dbReference>
<dbReference type="EMBL" id="JAXAFJ010000007">
    <property type="protein sequence ID" value="MDX6806773.1"/>
    <property type="molecule type" value="Genomic_DNA"/>
</dbReference>
<evidence type="ECO:0000256" key="1">
    <source>
        <dbReference type="SAM" id="Phobius"/>
    </source>
</evidence>
<keyword evidence="1" id="KW-0812">Transmembrane</keyword>
<evidence type="ECO:0000313" key="2">
    <source>
        <dbReference type="EMBL" id="MDX6806773.1"/>
    </source>
</evidence>
<gene>
    <name evidence="2" type="ORF">SCD90_11925</name>
</gene>
<evidence type="ECO:0000313" key="3">
    <source>
        <dbReference type="Proteomes" id="UP001274321"/>
    </source>
</evidence>
<feature type="transmembrane region" description="Helical" evidence="1">
    <location>
        <begin position="255"/>
        <end position="276"/>
    </location>
</feature>
<feature type="transmembrane region" description="Helical" evidence="1">
    <location>
        <begin position="213"/>
        <end position="235"/>
    </location>
</feature>
<sequence length="288" mass="29960">MPSGSLAGTALVVIIAIMTFLASLTVGSVDIVRTAAASWQSGVQREVTIQIRPRDGRDMDAAAAQAAALAREVTGVASAEPYSQADMAALLEPWLGAGVSLDQLPAPRLVVVRLQEGARPDFDALAAALTDQVPGASLDDHRGWLERLRLTGSALTGFGLAILGLVLCATILSVLFATRGAVAGNRDVVEVLHLVGARDRFVAGAFSRRFLRLGLRGSVIGGALAVALFVVGGAIGREASDPAADILFGRMELSLWGYSQIGGTALLIALLTAVTSRMAVMAHLRRLD</sequence>
<keyword evidence="3" id="KW-1185">Reference proteome</keyword>
<name>A0ABU4RRG7_9HYPH</name>
<dbReference type="PANTHER" id="PTHR47755">
    <property type="entry name" value="CELL DIVISION PROTEIN FTSX"/>
    <property type="match status" value="1"/>
</dbReference>
<keyword evidence="1" id="KW-0472">Membrane</keyword>
<keyword evidence="1" id="KW-1133">Transmembrane helix</keyword>
<comment type="caution">
    <text evidence="2">The sequence shown here is derived from an EMBL/GenBank/DDBJ whole genome shotgun (WGS) entry which is preliminary data.</text>
</comment>